<comment type="caution">
    <text evidence="2">The sequence shown here is derived from an EMBL/GenBank/DDBJ whole genome shotgun (WGS) entry which is preliminary data.</text>
</comment>
<dbReference type="Gene3D" id="3.40.50.880">
    <property type="match status" value="1"/>
</dbReference>
<dbReference type="PROSITE" id="PS51273">
    <property type="entry name" value="GATASE_TYPE_1"/>
    <property type="match status" value="1"/>
</dbReference>
<dbReference type="InterPro" id="IPR017926">
    <property type="entry name" value="GATASE"/>
</dbReference>
<dbReference type="RefSeq" id="WP_191828723.1">
    <property type="nucleotide sequence ID" value="NZ_JACYHB010000005.1"/>
</dbReference>
<reference evidence="2" key="2">
    <citation type="submission" date="2020-09" db="EMBL/GenBank/DDBJ databases">
        <authorList>
            <person name="Yu Y."/>
        </authorList>
    </citation>
    <scope>NUCLEOTIDE SEQUENCE</scope>
    <source>
        <strain evidence="2">KCTC 49039</strain>
    </source>
</reference>
<dbReference type="AlphaFoldDB" id="A0A927G9J1"/>
<reference evidence="2" key="1">
    <citation type="journal article" date="2018" name="Curr. Microbiol.">
        <title>Cellulosimicrobium arenosum sp. nov., Isolated from Marine Sediment Sand.</title>
        <authorList>
            <person name="Oh M."/>
            <person name="Kim J.H."/>
            <person name="Yoon J.H."/>
            <person name="Schumann P."/>
            <person name="Kim W."/>
        </authorList>
    </citation>
    <scope>NUCLEOTIDE SEQUENCE</scope>
    <source>
        <strain evidence="2">KCTC 49039</strain>
    </source>
</reference>
<organism evidence="2 3">
    <name type="scientific">Cellulosimicrobium arenosum</name>
    <dbReference type="NCBI Taxonomy" id="2708133"/>
    <lineage>
        <taxon>Bacteria</taxon>
        <taxon>Bacillati</taxon>
        <taxon>Actinomycetota</taxon>
        <taxon>Actinomycetes</taxon>
        <taxon>Micrococcales</taxon>
        <taxon>Promicromonosporaceae</taxon>
        <taxon>Cellulosimicrobium</taxon>
    </lineage>
</organism>
<feature type="domain" description="Glutamine amidotransferase" evidence="1">
    <location>
        <begin position="46"/>
        <end position="192"/>
    </location>
</feature>
<name>A0A927G9J1_9MICO</name>
<dbReference type="SUPFAM" id="SSF52317">
    <property type="entry name" value="Class I glutamine amidotransferase-like"/>
    <property type="match status" value="1"/>
</dbReference>
<accession>A0A927G9J1</accession>
<dbReference type="EMBL" id="JACYHB010000005">
    <property type="protein sequence ID" value="MBD8079054.1"/>
    <property type="molecule type" value="Genomic_DNA"/>
</dbReference>
<keyword evidence="2" id="KW-0315">Glutamine amidotransferase</keyword>
<dbReference type="InterPro" id="IPR044992">
    <property type="entry name" value="ChyE-like"/>
</dbReference>
<dbReference type="PANTHER" id="PTHR42695">
    <property type="entry name" value="GLUTAMINE AMIDOTRANSFERASE YLR126C-RELATED"/>
    <property type="match status" value="1"/>
</dbReference>
<evidence type="ECO:0000313" key="3">
    <source>
        <dbReference type="Proteomes" id="UP000610846"/>
    </source>
</evidence>
<dbReference type="Proteomes" id="UP000610846">
    <property type="component" value="Unassembled WGS sequence"/>
</dbReference>
<proteinExistence type="predicted"/>
<dbReference type="Pfam" id="PF00117">
    <property type="entry name" value="GATase"/>
    <property type="match status" value="1"/>
</dbReference>
<evidence type="ECO:0000313" key="2">
    <source>
        <dbReference type="EMBL" id="MBD8079054.1"/>
    </source>
</evidence>
<dbReference type="PANTHER" id="PTHR42695:SF5">
    <property type="entry name" value="GLUTAMINE AMIDOTRANSFERASE YLR126C-RELATED"/>
    <property type="match status" value="1"/>
</dbReference>
<dbReference type="InterPro" id="IPR029062">
    <property type="entry name" value="Class_I_gatase-like"/>
</dbReference>
<keyword evidence="3" id="KW-1185">Reference proteome</keyword>
<gene>
    <name evidence="2" type="ORF">IF651_08305</name>
</gene>
<dbReference type="GO" id="GO:0005829">
    <property type="term" value="C:cytosol"/>
    <property type="evidence" value="ECO:0007669"/>
    <property type="project" value="TreeGrafter"/>
</dbReference>
<dbReference type="CDD" id="cd01741">
    <property type="entry name" value="GATase1_1"/>
    <property type="match status" value="1"/>
</dbReference>
<protein>
    <submittedName>
        <fullName evidence="2">Type 1 glutamine amidotransferase</fullName>
    </submittedName>
</protein>
<sequence>MNDESAVRLTVVQNDPEAPIGRFQELLAADLRVVRAYDGEPVPAAREVGDGLVVLGGGTSAYDDARAPWLPAVRALLHDAALSGVPTLAVCLGAQLLAVAAGGAVAVAPPPGRELGTTRIFWRREAAADPVLGALAASDGPATPVERVTSAHADAVVDLPDGAVWLASSNQYPYQAFRVGSALGVQFHPEASRELLTRWCERADDVDAADVLAAHDAHADGIAEGNRRLAEAFVAQVQAVVAQRAVPA</sequence>
<evidence type="ECO:0000259" key="1">
    <source>
        <dbReference type="Pfam" id="PF00117"/>
    </source>
</evidence>